<evidence type="ECO:0000313" key="3">
    <source>
        <dbReference type="Proteomes" id="UP001597387"/>
    </source>
</evidence>
<dbReference type="InterPro" id="IPR002734">
    <property type="entry name" value="RibDG_C"/>
</dbReference>
<protein>
    <submittedName>
        <fullName evidence="2">Dihydrofolate reductase family protein</fullName>
    </submittedName>
</protein>
<dbReference type="PANTHER" id="PTHR38011">
    <property type="entry name" value="DIHYDROFOLATE REDUCTASE FAMILY PROTEIN (AFU_ORTHOLOGUE AFUA_8G06820)"/>
    <property type="match status" value="1"/>
</dbReference>
<feature type="domain" description="Bacterial bifunctional deaminase-reductase C-terminal" evidence="1">
    <location>
        <begin position="2"/>
        <end position="183"/>
    </location>
</feature>
<reference evidence="3" key="1">
    <citation type="journal article" date="2019" name="Int. J. Syst. Evol. Microbiol.">
        <title>The Global Catalogue of Microorganisms (GCM) 10K type strain sequencing project: providing services to taxonomists for standard genome sequencing and annotation.</title>
        <authorList>
            <consortium name="The Broad Institute Genomics Platform"/>
            <consortium name="The Broad Institute Genome Sequencing Center for Infectious Disease"/>
            <person name="Wu L."/>
            <person name="Ma J."/>
        </authorList>
    </citation>
    <scope>NUCLEOTIDE SEQUENCE [LARGE SCALE GENOMIC DNA]</scope>
    <source>
        <strain evidence="3">KCTC 42217</strain>
    </source>
</reference>
<proteinExistence type="predicted"/>
<dbReference type="RefSeq" id="WP_255900278.1">
    <property type="nucleotide sequence ID" value="NZ_JAFMZO010000002.1"/>
</dbReference>
<dbReference type="Gene3D" id="3.40.430.10">
    <property type="entry name" value="Dihydrofolate Reductase, subunit A"/>
    <property type="match status" value="1"/>
</dbReference>
<organism evidence="2 3">
    <name type="scientific">Paradesertivirga mongoliensis</name>
    <dbReference type="NCBI Taxonomy" id="2100740"/>
    <lineage>
        <taxon>Bacteria</taxon>
        <taxon>Pseudomonadati</taxon>
        <taxon>Bacteroidota</taxon>
        <taxon>Sphingobacteriia</taxon>
        <taxon>Sphingobacteriales</taxon>
        <taxon>Sphingobacteriaceae</taxon>
        <taxon>Paradesertivirga</taxon>
    </lineage>
</organism>
<dbReference type="Pfam" id="PF01872">
    <property type="entry name" value="RibD_C"/>
    <property type="match status" value="1"/>
</dbReference>
<accession>A0ABW4ZPP4</accession>
<dbReference type="InterPro" id="IPR024072">
    <property type="entry name" value="DHFR-like_dom_sf"/>
</dbReference>
<comment type="caution">
    <text evidence="2">The sequence shown here is derived from an EMBL/GenBank/DDBJ whole genome shotgun (WGS) entry which is preliminary data.</text>
</comment>
<gene>
    <name evidence="2" type="ORF">ACFSJU_15240</name>
</gene>
<dbReference type="SUPFAM" id="SSF53597">
    <property type="entry name" value="Dihydrofolate reductase-like"/>
    <property type="match status" value="1"/>
</dbReference>
<dbReference type="PANTHER" id="PTHR38011:SF11">
    <property type="entry name" value="2,5-DIAMINO-6-RIBOSYLAMINO-4(3H)-PYRIMIDINONE 5'-PHOSPHATE REDUCTASE"/>
    <property type="match status" value="1"/>
</dbReference>
<name>A0ABW4ZPP4_9SPHI</name>
<evidence type="ECO:0000259" key="1">
    <source>
        <dbReference type="Pfam" id="PF01872"/>
    </source>
</evidence>
<keyword evidence="3" id="KW-1185">Reference proteome</keyword>
<dbReference type="EMBL" id="JBHUHZ010000002">
    <property type="protein sequence ID" value="MFD2163761.1"/>
    <property type="molecule type" value="Genomic_DNA"/>
</dbReference>
<evidence type="ECO:0000313" key="2">
    <source>
        <dbReference type="EMBL" id="MFD2163761.1"/>
    </source>
</evidence>
<dbReference type="Proteomes" id="UP001597387">
    <property type="component" value="Unassembled WGS sequence"/>
</dbReference>
<sequence>MRKIILSINITNDDFIAGPDGSLDWHLPYWNDEMCEALGKLLHTCDTLLLGRNTYNAFAGYWIIKRNDLSIAKADLALAEMMNRYTKIVVSKTLAQTPWTNSLLLQQNILRQLKKLKEKPGKNIIVLGSCQLAAYLIQHNLIDEYYLWLHPITIKHGKALPQLIQSLAGSKIIQSEEFTCGVVKRGYVKQPIGV</sequence>
<dbReference type="InterPro" id="IPR050765">
    <property type="entry name" value="Riboflavin_Biosynth_HTPR"/>
</dbReference>